<keyword evidence="6" id="KW-0946">Virion</keyword>
<evidence type="ECO:0000256" key="2">
    <source>
        <dbReference type="ARBA" id="ARBA00022741"/>
    </source>
</evidence>
<evidence type="ECO:0000256" key="9">
    <source>
        <dbReference type="ARBA" id="ARBA00037581"/>
    </source>
</evidence>
<proteinExistence type="inferred from homology"/>
<gene>
    <name evidence="12" type="primary">GTPV105</name>
</gene>
<comment type="similarity">
    <text evidence="10">Belongs to the helicase family. Poxviruses subfamily.</text>
</comment>
<keyword evidence="2" id="KW-0547">Nucleotide-binding</keyword>
<dbReference type="CDD" id="cd18785">
    <property type="entry name" value="SF2_C"/>
    <property type="match status" value="1"/>
</dbReference>
<dbReference type="GO" id="GO:0044423">
    <property type="term" value="C:virion component"/>
    <property type="evidence" value="ECO:0007669"/>
    <property type="project" value="UniProtKB-KW"/>
</dbReference>
<dbReference type="InterPro" id="IPR014001">
    <property type="entry name" value="Helicase_ATP-bd"/>
</dbReference>
<evidence type="ECO:0000256" key="5">
    <source>
        <dbReference type="ARBA" id="ARBA00022840"/>
    </source>
</evidence>
<keyword evidence="3" id="KW-0378">Hydrolase</keyword>
<evidence type="ECO:0000256" key="6">
    <source>
        <dbReference type="ARBA" id="ARBA00022844"/>
    </source>
</evidence>
<dbReference type="GO" id="GO:0005524">
    <property type="term" value="F:ATP binding"/>
    <property type="evidence" value="ECO:0007669"/>
    <property type="project" value="UniProtKB-KW"/>
</dbReference>
<evidence type="ECO:0000256" key="1">
    <source>
        <dbReference type="ARBA" id="ARBA00004328"/>
    </source>
</evidence>
<name>A0A075CL89_9POXV</name>
<keyword evidence="4 12" id="KW-0347">Helicase</keyword>
<evidence type="ECO:0000256" key="10">
    <source>
        <dbReference type="ARBA" id="ARBA00038498"/>
    </source>
</evidence>
<evidence type="ECO:0000256" key="4">
    <source>
        <dbReference type="ARBA" id="ARBA00022806"/>
    </source>
</evidence>
<dbReference type="InterPro" id="IPR050742">
    <property type="entry name" value="Helicase_Restrict-Modif_Enz"/>
</dbReference>
<dbReference type="PANTHER" id="PTHR47396:SF1">
    <property type="entry name" value="ATP-DEPENDENT HELICASE IRC3-RELATED"/>
    <property type="match status" value="1"/>
</dbReference>
<dbReference type="EMBL" id="KC951854">
    <property type="protein sequence ID" value="AGZ95425.1"/>
    <property type="molecule type" value="Genomic_DNA"/>
</dbReference>
<evidence type="ECO:0000256" key="3">
    <source>
        <dbReference type="ARBA" id="ARBA00022801"/>
    </source>
</evidence>
<reference evidence="12 13" key="1">
    <citation type="journal article" date="2014" name="Vet. Microbiol.">
        <title>Complete genome sequence analysis of goatpox virus isolated from China shows high variation.</title>
        <authorList>
            <person name="Zeng X."/>
            <person name="Chi X."/>
            <person name="Li W."/>
            <person name="Hao W."/>
            <person name="Li M."/>
            <person name="Huang X."/>
            <person name="Huang Y."/>
            <person name="Rock D.L."/>
            <person name="Luo S."/>
            <person name="Wang S."/>
        </authorList>
    </citation>
    <scope>NUCLEOTIDE SEQUENCE [LARGE SCALE GENOMIC DNA]</scope>
    <source>
        <strain evidence="12">FZ</strain>
    </source>
</reference>
<protein>
    <submittedName>
        <fullName evidence="12">DNA helicase</fullName>
    </submittedName>
</protein>
<dbReference type="InterPro" id="IPR006935">
    <property type="entry name" value="Helicase/UvrB_N"/>
</dbReference>
<organism evidence="12 13">
    <name type="scientific">Goatpox virus FZ</name>
    <dbReference type="NCBI Taxonomy" id="1416740"/>
    <lineage>
        <taxon>Viruses</taxon>
        <taxon>Varidnaviria</taxon>
        <taxon>Bamfordvirae</taxon>
        <taxon>Nucleocytoviricota</taxon>
        <taxon>Pokkesviricetes</taxon>
        <taxon>Chitovirales</taxon>
        <taxon>Poxviridae</taxon>
        <taxon>Chordopoxvirinae</taxon>
        <taxon>Capripoxvirus</taxon>
        <taxon>Capripoxvirus goatpox</taxon>
        <taxon>Goatpox virus</taxon>
    </lineage>
</organism>
<dbReference type="InterPro" id="IPR001650">
    <property type="entry name" value="Helicase_C-like"/>
</dbReference>
<accession>A0A075CL89</accession>
<sequence>MSMYYEIDHKLYSQIKRIIDYQQLFLFNDKKEFVEVEPKSMFKFILPIGLFSSESFPLLSKIFTEKKNYIINLDAITLPNLYPLQKKVVFKVLSLMREKLLQGRPMYITLHLSCGFGKTITACYLMLRHKRKTVICLPNKMLASQWKTVIESTKLSYIISLDGVKKLMDKLKFENVDVLIIINRHLSNEDFCKKIYSDYDTFILDESHMYNLMNNSILTRFLTFYPPKICYFLTATPRKYNRLYCNEIVNILKITDMVKTIKVVEYFFENYSSVSIRKMLKRKLDNDKYHIYTEKILSEDFPRNELILKTIFENFKNDIIKRTIVVTKLRSHMMLLYSELNKIFGNELVFLGDAKTKSSYDVVKRIREKEKFIFVSTINYSGTGLDIPTLDSLILCNVVLNTIQVEQLFGRICRESNYQKRIVFLFPTTSIKEIRHLVGFFTQKIISFSMEKLGFEKETEVNDRGKKELALCKALNLQTH</sequence>
<evidence type="ECO:0000256" key="8">
    <source>
        <dbReference type="ARBA" id="ARBA00023163"/>
    </source>
</evidence>
<dbReference type="Proteomes" id="UP000134642">
    <property type="component" value="Segment"/>
</dbReference>
<keyword evidence="5" id="KW-0067">ATP-binding</keyword>
<dbReference type="SUPFAM" id="SSF52540">
    <property type="entry name" value="P-loop containing nucleoside triphosphate hydrolases"/>
    <property type="match status" value="1"/>
</dbReference>
<dbReference type="Pfam" id="PF04851">
    <property type="entry name" value="ResIII"/>
    <property type="match status" value="1"/>
</dbReference>
<dbReference type="Gene3D" id="3.40.50.300">
    <property type="entry name" value="P-loop containing nucleotide triphosphate hydrolases"/>
    <property type="match status" value="2"/>
</dbReference>
<dbReference type="PROSITE" id="PS51192">
    <property type="entry name" value="HELICASE_ATP_BIND_1"/>
    <property type="match status" value="1"/>
</dbReference>
<evidence type="ECO:0000259" key="11">
    <source>
        <dbReference type="PROSITE" id="PS51192"/>
    </source>
</evidence>
<dbReference type="GO" id="GO:0004386">
    <property type="term" value="F:helicase activity"/>
    <property type="evidence" value="ECO:0007669"/>
    <property type="project" value="UniProtKB-KW"/>
</dbReference>
<dbReference type="SMART" id="SM00487">
    <property type="entry name" value="DEXDc"/>
    <property type="match status" value="1"/>
</dbReference>
<evidence type="ECO:0000313" key="13">
    <source>
        <dbReference type="Proteomes" id="UP000134642"/>
    </source>
</evidence>
<dbReference type="Pfam" id="PF00271">
    <property type="entry name" value="Helicase_C"/>
    <property type="match status" value="1"/>
</dbReference>
<dbReference type="GO" id="GO:0003677">
    <property type="term" value="F:DNA binding"/>
    <property type="evidence" value="ECO:0007669"/>
    <property type="project" value="InterPro"/>
</dbReference>
<comment type="function">
    <text evidence="9">DNA helicase which seems to act as a postreplicative transcription termination factor. Involved in ATP-dependent release of nascent RNA. Forms a stable complex with single-stranded DNA, and to a lesser extent RNA.</text>
</comment>
<feature type="domain" description="Helicase ATP-binding" evidence="11">
    <location>
        <begin position="99"/>
        <end position="255"/>
    </location>
</feature>
<dbReference type="InterPro" id="IPR027417">
    <property type="entry name" value="P-loop_NTPase"/>
</dbReference>
<evidence type="ECO:0000313" key="12">
    <source>
        <dbReference type="EMBL" id="AGZ95425.1"/>
    </source>
</evidence>
<keyword evidence="8" id="KW-0804">Transcription</keyword>
<dbReference type="PANTHER" id="PTHR47396">
    <property type="entry name" value="TYPE I RESTRICTION ENZYME ECOKI R PROTEIN"/>
    <property type="match status" value="1"/>
</dbReference>
<keyword evidence="7" id="KW-0426">Late protein</keyword>
<dbReference type="GO" id="GO:0016787">
    <property type="term" value="F:hydrolase activity"/>
    <property type="evidence" value="ECO:0007669"/>
    <property type="project" value="UniProtKB-KW"/>
</dbReference>
<comment type="subcellular location">
    <subcellularLocation>
        <location evidence="1">Virion</location>
    </subcellularLocation>
</comment>
<evidence type="ECO:0000256" key="7">
    <source>
        <dbReference type="ARBA" id="ARBA00022921"/>
    </source>
</evidence>